<comment type="caution">
    <text evidence="13">The sequence shown here is derived from an EMBL/GenBank/DDBJ whole genome shotgun (WGS) entry which is preliminary data.</text>
</comment>
<dbReference type="InterPro" id="IPR038291">
    <property type="entry name" value="SAP30_C_sf"/>
</dbReference>
<evidence type="ECO:0000256" key="8">
    <source>
        <dbReference type="ARBA" id="ARBA00023242"/>
    </source>
</evidence>
<accession>A0A024GE34</accession>
<dbReference type="PANTHER" id="PTHR10333">
    <property type="entry name" value="INHIBITOR OF GROWTH PROTEIN"/>
    <property type="match status" value="1"/>
</dbReference>
<comment type="similarity">
    <text evidence="2">Belongs to the ING family.</text>
</comment>
<protein>
    <recommendedName>
        <fullName evidence="12">PHD-type domain-containing protein</fullName>
    </recommendedName>
</protein>
<dbReference type="CDD" id="cd15505">
    <property type="entry name" value="PHD_ING"/>
    <property type="match status" value="1"/>
</dbReference>
<evidence type="ECO:0000256" key="6">
    <source>
        <dbReference type="ARBA" id="ARBA00023015"/>
    </source>
</evidence>
<dbReference type="Proteomes" id="UP000053237">
    <property type="component" value="Unassembled WGS sequence"/>
</dbReference>
<feature type="binding site" evidence="10">
    <location>
        <position position="230"/>
    </location>
    <ligand>
        <name>Zn(2+)</name>
        <dbReference type="ChEBI" id="CHEBI:29105"/>
        <label>2</label>
    </ligand>
</feature>
<feature type="binding site" evidence="10">
    <location>
        <position position="235"/>
    </location>
    <ligand>
        <name>Zn(2+)</name>
        <dbReference type="ChEBI" id="CHEBI:29105"/>
        <label>2</label>
    </ligand>
</feature>
<feature type="site" description="Histone H3K4me3 binding" evidence="9">
    <location>
        <position position="216"/>
    </location>
</feature>
<dbReference type="InterPro" id="IPR001965">
    <property type="entry name" value="Znf_PHD"/>
</dbReference>
<dbReference type="InterPro" id="IPR013083">
    <property type="entry name" value="Znf_RING/FYVE/PHD"/>
</dbReference>
<dbReference type="GO" id="GO:0005634">
    <property type="term" value="C:nucleus"/>
    <property type="evidence" value="ECO:0007669"/>
    <property type="project" value="UniProtKB-SubCell"/>
</dbReference>
<dbReference type="EMBL" id="CAIX01000082">
    <property type="protein sequence ID" value="CCI44914.1"/>
    <property type="molecule type" value="Genomic_DNA"/>
</dbReference>
<evidence type="ECO:0000259" key="12">
    <source>
        <dbReference type="PROSITE" id="PS50016"/>
    </source>
</evidence>
<dbReference type="InterPro" id="IPR011011">
    <property type="entry name" value="Znf_FYVE_PHD"/>
</dbReference>
<dbReference type="PANTHER" id="PTHR10333:SF103">
    <property type="entry name" value="INHIBITOR OF GROWTH PROTEIN 3"/>
    <property type="match status" value="1"/>
</dbReference>
<organism evidence="13 14">
    <name type="scientific">Albugo candida</name>
    <dbReference type="NCBI Taxonomy" id="65357"/>
    <lineage>
        <taxon>Eukaryota</taxon>
        <taxon>Sar</taxon>
        <taxon>Stramenopiles</taxon>
        <taxon>Oomycota</taxon>
        <taxon>Peronosporomycetes</taxon>
        <taxon>Albuginales</taxon>
        <taxon>Albuginaceae</taxon>
        <taxon>Albugo</taxon>
    </lineage>
</organism>
<feature type="site" description="Histone H3K4me3 binding" evidence="9">
    <location>
        <position position="227"/>
    </location>
</feature>
<dbReference type="InterPro" id="IPR019787">
    <property type="entry name" value="Znf_PHD-finger"/>
</dbReference>
<proteinExistence type="inferred from homology"/>
<evidence type="ECO:0000313" key="13">
    <source>
        <dbReference type="EMBL" id="CCI44914.1"/>
    </source>
</evidence>
<keyword evidence="4 11" id="KW-0863">Zinc-finger</keyword>
<dbReference type="InterPro" id="IPR028651">
    <property type="entry name" value="ING_fam"/>
</dbReference>
<dbReference type="InParanoid" id="A0A024GE34"/>
<evidence type="ECO:0000256" key="9">
    <source>
        <dbReference type="PIRSR" id="PIRSR628651-50"/>
    </source>
</evidence>
<name>A0A024GE34_9STRA</name>
<dbReference type="PROSITE" id="PS50016">
    <property type="entry name" value="ZF_PHD_2"/>
    <property type="match status" value="1"/>
</dbReference>
<feature type="domain" description="PHD-type" evidence="12">
    <location>
        <begin position="214"/>
        <end position="266"/>
    </location>
</feature>
<gene>
    <name evidence="13" type="ORF">BN9_057380</name>
</gene>
<dbReference type="SUPFAM" id="SSF57903">
    <property type="entry name" value="FYVE/PHD zinc finger"/>
    <property type="match status" value="1"/>
</dbReference>
<feature type="site" description="Histone H3K4me3 binding" evidence="9">
    <location>
        <position position="231"/>
    </location>
</feature>
<comment type="subcellular location">
    <subcellularLocation>
        <location evidence="1">Nucleus</location>
    </subcellularLocation>
</comment>
<dbReference type="AlphaFoldDB" id="A0A024GE34"/>
<feature type="binding site" evidence="10">
    <location>
        <position position="246"/>
    </location>
    <ligand>
        <name>Zn(2+)</name>
        <dbReference type="ChEBI" id="CHEBI:29105"/>
        <label>1</label>
    </ligand>
</feature>
<dbReference type="Gene3D" id="6.10.160.20">
    <property type="match status" value="1"/>
</dbReference>
<evidence type="ECO:0000313" key="14">
    <source>
        <dbReference type="Proteomes" id="UP000053237"/>
    </source>
</evidence>
<evidence type="ECO:0000256" key="2">
    <source>
        <dbReference type="ARBA" id="ARBA00010210"/>
    </source>
</evidence>
<evidence type="ECO:0000256" key="10">
    <source>
        <dbReference type="PIRSR" id="PIRSR628651-51"/>
    </source>
</evidence>
<dbReference type="Pfam" id="PF13867">
    <property type="entry name" value="SAP30_Sin3_bdg"/>
    <property type="match status" value="1"/>
</dbReference>
<keyword evidence="8" id="KW-0539">Nucleus</keyword>
<keyword evidence="5 10" id="KW-0862">Zinc</keyword>
<feature type="site" description="Histone H3K4me3 binding" evidence="9">
    <location>
        <position position="241"/>
    </location>
</feature>
<dbReference type="SMART" id="SM00249">
    <property type="entry name" value="PHD"/>
    <property type="match status" value="1"/>
</dbReference>
<evidence type="ECO:0000256" key="4">
    <source>
        <dbReference type="ARBA" id="ARBA00022771"/>
    </source>
</evidence>
<keyword evidence="7" id="KW-0804">Transcription</keyword>
<feature type="binding site" evidence="10">
    <location>
        <position position="219"/>
    </location>
    <ligand>
        <name>Zn(2+)</name>
        <dbReference type="ChEBI" id="CHEBI:29105"/>
        <label>1</label>
    </ligand>
</feature>
<evidence type="ECO:0000256" key="5">
    <source>
        <dbReference type="ARBA" id="ARBA00022833"/>
    </source>
</evidence>
<feature type="binding site" evidence="10">
    <location>
        <position position="260"/>
    </location>
    <ligand>
        <name>Zn(2+)</name>
        <dbReference type="ChEBI" id="CHEBI:29105"/>
        <label>2</label>
    </ligand>
</feature>
<feature type="binding site" evidence="10">
    <location>
        <position position="217"/>
    </location>
    <ligand>
        <name>Zn(2+)</name>
        <dbReference type="ChEBI" id="CHEBI:29105"/>
        <label>1</label>
    </ligand>
</feature>
<dbReference type="Gene3D" id="3.30.40.10">
    <property type="entry name" value="Zinc/RING finger domain, C3HC4 (zinc finger)"/>
    <property type="match status" value="1"/>
</dbReference>
<dbReference type="GO" id="GO:0008270">
    <property type="term" value="F:zinc ion binding"/>
    <property type="evidence" value="ECO:0007669"/>
    <property type="project" value="UniProtKB-KW"/>
</dbReference>
<keyword evidence="3 10" id="KW-0479">Metal-binding</keyword>
<evidence type="ECO:0000256" key="11">
    <source>
        <dbReference type="PROSITE-ProRule" id="PRU00146"/>
    </source>
</evidence>
<feature type="binding site" evidence="10">
    <location>
        <position position="243"/>
    </location>
    <ligand>
        <name>Zn(2+)</name>
        <dbReference type="ChEBI" id="CHEBI:29105"/>
        <label>1</label>
    </ligand>
</feature>
<keyword evidence="6" id="KW-0805">Transcription regulation</keyword>
<sequence length="290" mass="32236">MYQWNEMKIMDPAKNASSIAYTKPLYPPRLMVDFTKIGRETLEKYAHMYHLDLSIYESYGKEELAALVARHFDSSLNVDEEDSIISFIQRVRNGEKCNGIRLNEKKEKKSSSRKRQREDSITEYPSSYPILAKSLGGIGSGLSSLGGVIAADGAYGEEFAPRGREISDSIPSRASFPHSNKQIEYSGGVLTNLSKKGDKKSGRGVLSAAEEDNDLYCICSRPSYGNMIACDGKKCPNPSQWYHLECVGLGDGRHPNTWFCPECDPKGFTAMMNKKKKSKASRSKSPGAMK</sequence>
<evidence type="ECO:0000256" key="3">
    <source>
        <dbReference type="ARBA" id="ARBA00022723"/>
    </source>
</evidence>
<evidence type="ECO:0000256" key="7">
    <source>
        <dbReference type="ARBA" id="ARBA00023163"/>
    </source>
</evidence>
<dbReference type="STRING" id="65357.A0A024GE34"/>
<dbReference type="InterPro" id="IPR025718">
    <property type="entry name" value="SAP30_Sin3-bd"/>
</dbReference>
<reference evidence="13 14" key="1">
    <citation type="submission" date="2012-05" db="EMBL/GenBank/DDBJ databases">
        <title>Recombination and specialization in a pathogen metapopulation.</title>
        <authorList>
            <person name="Gardiner A."/>
            <person name="Kemen E."/>
            <person name="Schultz-Larsen T."/>
            <person name="MacLean D."/>
            <person name="Van Oosterhout C."/>
            <person name="Jones J.D.G."/>
        </authorList>
    </citation>
    <scope>NUCLEOTIDE SEQUENCE [LARGE SCALE GENOMIC DNA]</scope>
    <source>
        <strain evidence="13 14">Ac Nc2</strain>
    </source>
</reference>
<feature type="binding site" evidence="10">
    <location>
        <position position="263"/>
    </location>
    <ligand>
        <name>Zn(2+)</name>
        <dbReference type="ChEBI" id="CHEBI:29105"/>
        <label>2</label>
    </ligand>
</feature>
<keyword evidence="14" id="KW-1185">Reference proteome</keyword>
<dbReference type="OrthoDB" id="5411773at2759"/>
<evidence type="ECO:0000256" key="1">
    <source>
        <dbReference type="ARBA" id="ARBA00004123"/>
    </source>
</evidence>